<sequence length="165" mass="17820">MHDWGARTNGPPTCQPCSSTVALCEVQQRSWTQAPKQELGCLVLYGPERSIGADLPADNLLRASCTRGVSAAVLRTPEASCFDSSRSSRCGRAQHNMQGCLPRSPIIRGILKGSLDVERKSRRTVSWTRRKATQARPVSEGARSYAQAPAVPSALCSCSYSLSLL</sequence>
<accession>A0A165K730</accession>
<dbReference type="InParanoid" id="A0A165K730"/>
<evidence type="ECO:0000313" key="1">
    <source>
        <dbReference type="EMBL" id="KZV95900.1"/>
    </source>
</evidence>
<dbReference type="Proteomes" id="UP000077266">
    <property type="component" value="Unassembled WGS sequence"/>
</dbReference>
<name>A0A165K730_EXIGL</name>
<keyword evidence="2" id="KW-1185">Reference proteome</keyword>
<gene>
    <name evidence="1" type="ORF">EXIGLDRAFT_452947</name>
</gene>
<reference evidence="1 2" key="1">
    <citation type="journal article" date="2016" name="Mol. Biol. Evol.">
        <title>Comparative Genomics of Early-Diverging Mushroom-Forming Fungi Provides Insights into the Origins of Lignocellulose Decay Capabilities.</title>
        <authorList>
            <person name="Nagy L.G."/>
            <person name="Riley R."/>
            <person name="Tritt A."/>
            <person name="Adam C."/>
            <person name="Daum C."/>
            <person name="Floudas D."/>
            <person name="Sun H."/>
            <person name="Yadav J.S."/>
            <person name="Pangilinan J."/>
            <person name="Larsson K.H."/>
            <person name="Matsuura K."/>
            <person name="Barry K."/>
            <person name="Labutti K."/>
            <person name="Kuo R."/>
            <person name="Ohm R.A."/>
            <person name="Bhattacharya S.S."/>
            <person name="Shirouzu T."/>
            <person name="Yoshinaga Y."/>
            <person name="Martin F.M."/>
            <person name="Grigoriev I.V."/>
            <person name="Hibbett D.S."/>
        </authorList>
    </citation>
    <scope>NUCLEOTIDE SEQUENCE [LARGE SCALE GENOMIC DNA]</scope>
    <source>
        <strain evidence="1 2">HHB12029</strain>
    </source>
</reference>
<protein>
    <submittedName>
        <fullName evidence="1">Uncharacterized protein</fullName>
    </submittedName>
</protein>
<dbReference type="AlphaFoldDB" id="A0A165K730"/>
<evidence type="ECO:0000313" key="2">
    <source>
        <dbReference type="Proteomes" id="UP000077266"/>
    </source>
</evidence>
<dbReference type="EMBL" id="KV425950">
    <property type="protein sequence ID" value="KZV95900.1"/>
    <property type="molecule type" value="Genomic_DNA"/>
</dbReference>
<organism evidence="1 2">
    <name type="scientific">Exidia glandulosa HHB12029</name>
    <dbReference type="NCBI Taxonomy" id="1314781"/>
    <lineage>
        <taxon>Eukaryota</taxon>
        <taxon>Fungi</taxon>
        <taxon>Dikarya</taxon>
        <taxon>Basidiomycota</taxon>
        <taxon>Agaricomycotina</taxon>
        <taxon>Agaricomycetes</taxon>
        <taxon>Auriculariales</taxon>
        <taxon>Exidiaceae</taxon>
        <taxon>Exidia</taxon>
    </lineage>
</organism>
<proteinExistence type="predicted"/>